<sequence length="303" mass="31778">MIFNMFTVGATVQAITPILLAALAASLCGRVGIFNIALEGQMLLGAFMAVVGSYFTGSAFLGVLIAMLSVVMFTSILAFGSTVFRGDSVIIGISMNLLAAGLTAYLLRQIFHVSGAFSDPGIVTLRKLRIPGIEHIPVIGWVLSRQTAITYLSWLLVAAVTFFLFRTATGLRLRGVGIDASAAESVGVRPDRYQISTVLFSGVLTGLAGAQLSLGTVGLFAEDMTAGRGWIAVVAVMLGRDHPLLSAIACVVFGVADAVSVQLQARGLPSQVSDAVPYVVTLLALAATSLRRTKRNRTRAALG</sequence>
<evidence type="ECO:0000313" key="7">
    <source>
        <dbReference type="EMBL" id="ACI59624.1"/>
    </source>
</evidence>
<organism evidence="7 8">
    <name type="scientific">Rhizobium leguminosarum bv. trifolii (strain WSM2304)</name>
    <dbReference type="NCBI Taxonomy" id="395492"/>
    <lineage>
        <taxon>Bacteria</taxon>
        <taxon>Pseudomonadati</taxon>
        <taxon>Pseudomonadota</taxon>
        <taxon>Alphaproteobacteria</taxon>
        <taxon>Hyphomicrobiales</taxon>
        <taxon>Rhizobiaceae</taxon>
        <taxon>Rhizobium/Agrobacterium group</taxon>
        <taxon>Rhizobium</taxon>
    </lineage>
</organism>
<gene>
    <name evidence="7" type="ordered locus">Rleg2_6251</name>
</gene>
<feature type="transmembrane region" description="Helical" evidence="6">
    <location>
        <begin position="34"/>
        <end position="52"/>
    </location>
</feature>
<evidence type="ECO:0000256" key="3">
    <source>
        <dbReference type="ARBA" id="ARBA00022692"/>
    </source>
</evidence>
<dbReference type="GO" id="GO:0005886">
    <property type="term" value="C:plasma membrane"/>
    <property type="evidence" value="ECO:0007669"/>
    <property type="project" value="UniProtKB-SubCell"/>
</dbReference>
<evidence type="ECO:0000256" key="4">
    <source>
        <dbReference type="ARBA" id="ARBA00022989"/>
    </source>
</evidence>
<feature type="transmembrane region" description="Helical" evidence="6">
    <location>
        <begin position="59"/>
        <end position="83"/>
    </location>
</feature>
<dbReference type="AlphaFoldDB" id="A0ABF7QZ53"/>
<evidence type="ECO:0000256" key="5">
    <source>
        <dbReference type="ARBA" id="ARBA00023136"/>
    </source>
</evidence>
<feature type="transmembrane region" description="Helical" evidence="6">
    <location>
        <begin position="148"/>
        <end position="165"/>
    </location>
</feature>
<evidence type="ECO:0000313" key="8">
    <source>
        <dbReference type="Proteomes" id="UP000008330"/>
    </source>
</evidence>
<dbReference type="Pfam" id="PF02653">
    <property type="entry name" value="BPD_transp_2"/>
    <property type="match status" value="1"/>
</dbReference>
<dbReference type="InterPro" id="IPR001851">
    <property type="entry name" value="ABC_transp_permease"/>
</dbReference>
<evidence type="ECO:0000256" key="1">
    <source>
        <dbReference type="ARBA" id="ARBA00004651"/>
    </source>
</evidence>
<dbReference type="EMBL" id="CP001195">
    <property type="protein sequence ID" value="ACI59624.1"/>
    <property type="molecule type" value="Genomic_DNA"/>
</dbReference>
<dbReference type="Proteomes" id="UP000008330">
    <property type="component" value="Plasmid pRLG203"/>
</dbReference>
<protein>
    <submittedName>
        <fullName evidence="7">Inner-membrane translocator</fullName>
    </submittedName>
</protein>
<reference evidence="7 8" key="1">
    <citation type="journal article" date="2010" name="Stand. Genomic Sci.">
        <title>Complete genome sequence of Rhizobium leguminosarum bv trifolii strain WSM2304, an effective microsymbiont of the South American clover Trifolium polymorphum.</title>
        <authorList>
            <person name="Reeve W."/>
            <person name="O'Hara G."/>
            <person name="Chain P."/>
            <person name="Ardley J."/>
            <person name="Brau L."/>
            <person name="Nandesena K."/>
            <person name="Tiwari R."/>
            <person name="Malfatti S."/>
            <person name="Kiss H."/>
            <person name="Lapidus A."/>
            <person name="Copeland A."/>
            <person name="Nolan M."/>
            <person name="Land M."/>
            <person name="Ivanova N."/>
            <person name="Mavromatis K."/>
            <person name="Markowitz V."/>
            <person name="Kyrpides N."/>
            <person name="Melino V."/>
            <person name="Denton M."/>
            <person name="Yates R."/>
            <person name="Howieson J."/>
        </authorList>
    </citation>
    <scope>NUCLEOTIDE SEQUENCE [LARGE SCALE GENOMIC DNA]</scope>
    <source>
        <strain evidence="7 8">WSM2304</strain>
    </source>
</reference>
<keyword evidence="2" id="KW-1003">Cell membrane</keyword>
<dbReference type="PANTHER" id="PTHR43370">
    <property type="entry name" value="SUGAR ABC TRANSPORTER INTEGRAL MEMBRANE PROTEIN-RELATED"/>
    <property type="match status" value="1"/>
</dbReference>
<dbReference type="PANTHER" id="PTHR43370:SF1">
    <property type="entry name" value="GUANOSINE ABC TRANSPORTER PERMEASE PROTEIN NUPQ"/>
    <property type="match status" value="1"/>
</dbReference>
<evidence type="ECO:0000256" key="6">
    <source>
        <dbReference type="SAM" id="Phobius"/>
    </source>
</evidence>
<keyword evidence="3 6" id="KW-0812">Transmembrane</keyword>
<evidence type="ECO:0000256" key="2">
    <source>
        <dbReference type="ARBA" id="ARBA00022475"/>
    </source>
</evidence>
<dbReference type="CDD" id="cd06580">
    <property type="entry name" value="TM_PBP1_transp_TpRbsC_like"/>
    <property type="match status" value="1"/>
</dbReference>
<accession>A0ABF7QZ53</accession>
<proteinExistence type="predicted"/>
<feature type="transmembrane region" description="Helical" evidence="6">
    <location>
        <begin position="89"/>
        <end position="107"/>
    </location>
</feature>
<feature type="transmembrane region" description="Helical" evidence="6">
    <location>
        <begin position="198"/>
        <end position="221"/>
    </location>
</feature>
<geneLocation type="plasmid" evidence="7 8">
    <name>pRLG203</name>
</geneLocation>
<comment type="subcellular location">
    <subcellularLocation>
        <location evidence="1">Cell membrane</location>
        <topology evidence="1">Multi-pass membrane protein</topology>
    </subcellularLocation>
</comment>
<name>A0ABF7QZ53_RHILW</name>
<keyword evidence="8" id="KW-1185">Reference proteome</keyword>
<keyword evidence="5 6" id="KW-0472">Membrane</keyword>
<keyword evidence="7" id="KW-0614">Plasmid</keyword>
<keyword evidence="4 6" id="KW-1133">Transmembrane helix</keyword>
<dbReference type="KEGG" id="rlt:Rleg2_6251"/>
<dbReference type="RefSeq" id="WP_012559890.1">
    <property type="nucleotide sequence ID" value="NC_011370.1"/>
</dbReference>
<feature type="transmembrane region" description="Helical" evidence="6">
    <location>
        <begin position="275"/>
        <end position="290"/>
    </location>
</feature>